<organism evidence="9 10">
    <name type="scientific">Portunus trituberculatus</name>
    <name type="common">Swimming crab</name>
    <name type="synonym">Neptunus trituberculatus</name>
    <dbReference type="NCBI Taxonomy" id="210409"/>
    <lineage>
        <taxon>Eukaryota</taxon>
        <taxon>Metazoa</taxon>
        <taxon>Ecdysozoa</taxon>
        <taxon>Arthropoda</taxon>
        <taxon>Crustacea</taxon>
        <taxon>Multicrustacea</taxon>
        <taxon>Malacostraca</taxon>
        <taxon>Eumalacostraca</taxon>
        <taxon>Eucarida</taxon>
        <taxon>Decapoda</taxon>
        <taxon>Pleocyemata</taxon>
        <taxon>Brachyura</taxon>
        <taxon>Eubrachyura</taxon>
        <taxon>Portunoidea</taxon>
        <taxon>Portunidae</taxon>
        <taxon>Portuninae</taxon>
        <taxon>Portunus</taxon>
    </lineage>
</organism>
<dbReference type="Gene3D" id="1.20.140.10">
    <property type="entry name" value="Butyryl-CoA Dehydrogenase, subunit A, domain 3"/>
    <property type="match status" value="1"/>
</dbReference>
<protein>
    <submittedName>
        <fullName evidence="9">Acyl-CoA dehydrogenase family member 11</fullName>
    </submittedName>
</protein>
<proteinExistence type="inferred from homology"/>
<evidence type="ECO:0000259" key="8">
    <source>
        <dbReference type="Pfam" id="PF22217"/>
    </source>
</evidence>
<evidence type="ECO:0000259" key="6">
    <source>
        <dbReference type="Pfam" id="PF02770"/>
    </source>
</evidence>
<keyword evidence="2 4" id="KW-0285">Flavoprotein</keyword>
<feature type="domain" description="Acyl-CoA dehydrogenase 11-like C-terminal" evidence="8">
    <location>
        <begin position="528"/>
        <end position="593"/>
    </location>
</feature>
<dbReference type="Gene3D" id="6.10.250.600">
    <property type="match status" value="1"/>
</dbReference>
<dbReference type="Pfam" id="PF02770">
    <property type="entry name" value="Acyl-CoA_dh_M"/>
    <property type="match status" value="1"/>
</dbReference>
<comment type="caution">
    <text evidence="9">The sequence shown here is derived from an EMBL/GenBank/DDBJ whole genome shotgun (WGS) entry which is preliminary data.</text>
</comment>
<dbReference type="Pfam" id="PF00441">
    <property type="entry name" value="Acyl-CoA_dh_1"/>
    <property type="match status" value="1"/>
</dbReference>
<dbReference type="InterPro" id="IPR009075">
    <property type="entry name" value="AcylCo_DH/oxidase_C"/>
</dbReference>
<dbReference type="Pfam" id="PF22217">
    <property type="entry name" value="ACDH-11_C"/>
    <property type="match status" value="1"/>
</dbReference>
<dbReference type="InterPro" id="IPR009100">
    <property type="entry name" value="AcylCoA_DH/oxidase_NM_dom_sf"/>
</dbReference>
<feature type="domain" description="Adaptive response protein AidB N-terminal" evidence="7">
    <location>
        <begin position="88"/>
        <end position="234"/>
    </location>
</feature>
<dbReference type="InterPro" id="IPR036250">
    <property type="entry name" value="AcylCo_DH-like_C"/>
</dbReference>
<reference evidence="9 10" key="1">
    <citation type="submission" date="2019-05" db="EMBL/GenBank/DDBJ databases">
        <title>Another draft genome of Portunus trituberculatus and its Hox gene families provides insights of decapod evolution.</title>
        <authorList>
            <person name="Jeong J.-H."/>
            <person name="Song I."/>
            <person name="Kim S."/>
            <person name="Choi T."/>
            <person name="Kim D."/>
            <person name="Ryu S."/>
            <person name="Kim W."/>
        </authorList>
    </citation>
    <scope>NUCLEOTIDE SEQUENCE [LARGE SCALE GENOMIC DNA]</scope>
    <source>
        <tissue evidence="9">Muscle</tissue>
    </source>
</reference>
<keyword evidence="4" id="KW-0560">Oxidoreductase</keyword>
<dbReference type="InterPro" id="IPR052904">
    <property type="entry name" value="Acyl-CoA_dehydrogenase-like"/>
</dbReference>
<dbReference type="InterPro" id="IPR041504">
    <property type="entry name" value="AidB_N"/>
</dbReference>
<dbReference type="OrthoDB" id="10251155at2759"/>
<feature type="domain" description="Acyl-CoA oxidase/dehydrogenase middle" evidence="6">
    <location>
        <begin position="250"/>
        <end position="352"/>
    </location>
</feature>
<dbReference type="EMBL" id="VSRR010000811">
    <property type="protein sequence ID" value="MPC19865.1"/>
    <property type="molecule type" value="Genomic_DNA"/>
</dbReference>
<gene>
    <name evidence="9" type="primary">acdh-11</name>
    <name evidence="9" type="ORF">E2C01_012796</name>
</gene>
<dbReference type="InterPro" id="IPR053998">
    <property type="entry name" value="ACDH-11_C"/>
</dbReference>
<keyword evidence="10" id="KW-1185">Reference proteome</keyword>
<evidence type="ECO:0000256" key="3">
    <source>
        <dbReference type="ARBA" id="ARBA00022827"/>
    </source>
</evidence>
<dbReference type="SUPFAM" id="SSF56645">
    <property type="entry name" value="Acyl-CoA dehydrogenase NM domain-like"/>
    <property type="match status" value="1"/>
</dbReference>
<name>A0A5B7DFN1_PORTR</name>
<keyword evidence="3 4" id="KW-0274">FAD</keyword>
<dbReference type="SUPFAM" id="SSF47203">
    <property type="entry name" value="Acyl-CoA dehydrogenase C-terminal domain-like"/>
    <property type="match status" value="1"/>
</dbReference>
<dbReference type="Gene3D" id="2.40.110.20">
    <property type="match status" value="1"/>
</dbReference>
<comment type="cofactor">
    <cofactor evidence="4">
        <name>FAD</name>
        <dbReference type="ChEBI" id="CHEBI:57692"/>
    </cofactor>
</comment>
<dbReference type="Pfam" id="PF18158">
    <property type="entry name" value="AidB_N"/>
    <property type="match status" value="1"/>
</dbReference>
<dbReference type="Proteomes" id="UP000324222">
    <property type="component" value="Unassembled WGS sequence"/>
</dbReference>
<dbReference type="AlphaFoldDB" id="A0A5B7DFN1"/>
<comment type="similarity">
    <text evidence="1 4">Belongs to the acyl-CoA dehydrogenase family.</text>
</comment>
<sequence length="595" mass="66224">MPVTFSHSGKYGRMWQIMSSSHLLLPRGILASGARGISATVQCSQQPAGSHSTKSNADRVQRDTQDILKQRLQIQFSRAKLGRFTQPPPRQENPFTNNAFLTSYLTRVLPEQVRNNVWGDLTRFGKKAVVDIYPLGRECELNQPFVRPFDAWGNRTDELVTCQAWKELKKISAEEGLIATAYEGKYGEYDRLYQMVKLFLFSPVSGLYSCPLAMTDGAAKTALMIKSPHLQKAFQYLTSRDPQQFWTSGQWMTEKQGGSDVSGSTETVAVELHNGSHQLFGYKWFSSATDADMSLTLANIISEDQPEPKPRGLTMFYLETRNDDGKLNGMEIIRLKNKLGTRQLPTAELLLDGTVAHQVSAEGRGIASIANMLSISRLHNAISSASVMRRIVQLVRDYSQRRVAFGQGVDSHILHQLTAARMEVVTRGCEVFTLHMARLLGREEAGVASQEESLVLRTLTPILKFFTAKKAMEVVSEGLECFGGQGYIEDTGLPCYLRDAQVLPIWEGTTNIMSLDFLRAVTKSNGDALSVLHSDITGRVEQAKQNKGHHDLEASCRKVTEALDHLAGFLQHHPHLIQAAARDIANSIAHIYIDV</sequence>
<dbReference type="PANTHER" id="PTHR42707:SF2">
    <property type="entry name" value="ACD11 DEHYDROGENASE"/>
    <property type="match status" value="1"/>
</dbReference>
<evidence type="ECO:0000256" key="2">
    <source>
        <dbReference type="ARBA" id="ARBA00022630"/>
    </source>
</evidence>
<accession>A0A5B7DFN1</accession>
<dbReference type="PANTHER" id="PTHR42707">
    <property type="entry name" value="ACYL-COA DEHYDROGENASE"/>
    <property type="match status" value="1"/>
</dbReference>
<evidence type="ECO:0000313" key="10">
    <source>
        <dbReference type="Proteomes" id="UP000324222"/>
    </source>
</evidence>
<evidence type="ECO:0000256" key="4">
    <source>
        <dbReference type="RuleBase" id="RU362125"/>
    </source>
</evidence>
<feature type="domain" description="Acyl-CoA dehydrogenase/oxidase C-terminal" evidence="5">
    <location>
        <begin position="363"/>
        <end position="520"/>
    </location>
</feature>
<evidence type="ECO:0000256" key="1">
    <source>
        <dbReference type="ARBA" id="ARBA00009347"/>
    </source>
</evidence>
<evidence type="ECO:0000259" key="5">
    <source>
        <dbReference type="Pfam" id="PF00441"/>
    </source>
</evidence>
<dbReference type="GO" id="GO:0003995">
    <property type="term" value="F:acyl-CoA dehydrogenase activity"/>
    <property type="evidence" value="ECO:0007669"/>
    <property type="project" value="TreeGrafter"/>
</dbReference>
<evidence type="ECO:0000313" key="9">
    <source>
        <dbReference type="EMBL" id="MPC19865.1"/>
    </source>
</evidence>
<evidence type="ECO:0000259" key="7">
    <source>
        <dbReference type="Pfam" id="PF18158"/>
    </source>
</evidence>
<dbReference type="InterPro" id="IPR006091">
    <property type="entry name" value="Acyl-CoA_Oxase/DH_mid-dom"/>
</dbReference>